<dbReference type="InterPro" id="IPR021109">
    <property type="entry name" value="Peptidase_aspartic_dom_sf"/>
</dbReference>
<evidence type="ECO:0008006" key="3">
    <source>
        <dbReference type="Google" id="ProtNLM"/>
    </source>
</evidence>
<protein>
    <recommendedName>
        <fullName evidence="3">Peptidase A1 domain-containing protein</fullName>
    </recommendedName>
</protein>
<evidence type="ECO:0000313" key="1">
    <source>
        <dbReference type="EMBL" id="KAF4701244.1"/>
    </source>
</evidence>
<name>A0A7J6PYE5_PEROL</name>
<proteinExistence type="predicted"/>
<dbReference type="EMBL" id="JABANO010036777">
    <property type="protein sequence ID" value="KAF4701244.1"/>
    <property type="molecule type" value="Genomic_DNA"/>
</dbReference>
<dbReference type="Gene3D" id="2.40.70.10">
    <property type="entry name" value="Acid Proteases"/>
    <property type="match status" value="1"/>
</dbReference>
<accession>A0A7J6PYE5</accession>
<reference evidence="1 2" key="1">
    <citation type="submission" date="2020-04" db="EMBL/GenBank/DDBJ databases">
        <title>Perkinsus olseni comparative genomics.</title>
        <authorList>
            <person name="Bogema D.R."/>
        </authorList>
    </citation>
    <scope>NUCLEOTIDE SEQUENCE [LARGE SCALE GENOMIC DNA]</scope>
    <source>
        <strain evidence="1 2">ATCC PRA-207</strain>
    </source>
</reference>
<comment type="caution">
    <text evidence="1">The sequence shown here is derived from an EMBL/GenBank/DDBJ whole genome shotgun (WGS) entry which is preliminary data.</text>
</comment>
<keyword evidence="2" id="KW-1185">Reference proteome</keyword>
<evidence type="ECO:0000313" key="2">
    <source>
        <dbReference type="Proteomes" id="UP000553632"/>
    </source>
</evidence>
<gene>
    <name evidence="1" type="ORF">FOZ63_026201</name>
</gene>
<sequence>MPVESGFVSLGIDDQNLDLLLDSGFWGIAVLDGDWYKRTFGKYACRKRRQGCYFCPKEDPCVFEGDEPSENLQFADGKILKCIMRSGKLVLESQEGSEFLFRVCRGISWDDEAKPTGLFGISMVPPSSERFQGLASTESTLETLMRYNFTGRRSYTLQTIADRISKFISGELTLGGTLNGPEAEQHSFPEFAVNPETHGAFAAVWVSSVELFGAGRKLKAREPLSRRHPPSFLAIIDTGTSGISLPCPVLIDEMESGLRMGLRKERYGDEQITQMYMADEEKLVYVQEEAFDSLPVMGLRLRGESHSIRVDIHPKHYCGVPEEGDIFPDVTRSSKRVTEGILGTPFLRAYSVHVDYEDYKIALLKN</sequence>
<dbReference type="Proteomes" id="UP000553632">
    <property type="component" value="Unassembled WGS sequence"/>
</dbReference>
<dbReference type="AlphaFoldDB" id="A0A7J6PYE5"/>
<dbReference type="SUPFAM" id="SSF50630">
    <property type="entry name" value="Acid proteases"/>
    <property type="match status" value="1"/>
</dbReference>
<organism evidence="1 2">
    <name type="scientific">Perkinsus olseni</name>
    <name type="common">Perkinsus atlanticus</name>
    <dbReference type="NCBI Taxonomy" id="32597"/>
    <lineage>
        <taxon>Eukaryota</taxon>
        <taxon>Sar</taxon>
        <taxon>Alveolata</taxon>
        <taxon>Perkinsozoa</taxon>
        <taxon>Perkinsea</taxon>
        <taxon>Perkinsida</taxon>
        <taxon>Perkinsidae</taxon>
        <taxon>Perkinsus</taxon>
    </lineage>
</organism>